<dbReference type="PANTHER" id="PTHR46796">
    <property type="entry name" value="HTH-TYPE TRANSCRIPTIONAL ACTIVATOR RHAS-RELATED"/>
    <property type="match status" value="1"/>
</dbReference>
<dbReference type="PROSITE" id="PS01124">
    <property type="entry name" value="HTH_ARAC_FAMILY_2"/>
    <property type="match status" value="1"/>
</dbReference>
<keyword evidence="3" id="KW-0804">Transcription</keyword>
<keyword evidence="1" id="KW-0805">Transcription regulation</keyword>
<accession>A0ABP9PSQ6</accession>
<dbReference type="SMART" id="SM00342">
    <property type="entry name" value="HTH_ARAC"/>
    <property type="match status" value="1"/>
</dbReference>
<dbReference type="PANTHER" id="PTHR46796:SF15">
    <property type="entry name" value="BLL1074 PROTEIN"/>
    <property type="match status" value="1"/>
</dbReference>
<evidence type="ECO:0000256" key="2">
    <source>
        <dbReference type="ARBA" id="ARBA00023125"/>
    </source>
</evidence>
<dbReference type="Pfam" id="PF12833">
    <property type="entry name" value="HTH_18"/>
    <property type="match status" value="1"/>
</dbReference>
<dbReference type="Gene3D" id="1.10.10.60">
    <property type="entry name" value="Homeodomain-like"/>
    <property type="match status" value="1"/>
</dbReference>
<evidence type="ECO:0000313" key="6">
    <source>
        <dbReference type="Proteomes" id="UP001428817"/>
    </source>
</evidence>
<reference evidence="6" key="1">
    <citation type="journal article" date="2019" name="Int. J. Syst. Evol. Microbiol.">
        <title>The Global Catalogue of Microorganisms (GCM) 10K type strain sequencing project: providing services to taxonomists for standard genome sequencing and annotation.</title>
        <authorList>
            <consortium name="The Broad Institute Genomics Platform"/>
            <consortium name="The Broad Institute Genome Sequencing Center for Infectious Disease"/>
            <person name="Wu L."/>
            <person name="Ma J."/>
        </authorList>
    </citation>
    <scope>NUCLEOTIDE SEQUENCE [LARGE SCALE GENOMIC DNA]</scope>
    <source>
        <strain evidence="6">JCM 18303</strain>
    </source>
</reference>
<keyword evidence="2" id="KW-0238">DNA-binding</keyword>
<dbReference type="InterPro" id="IPR050204">
    <property type="entry name" value="AraC_XylS_family_regulators"/>
</dbReference>
<gene>
    <name evidence="5" type="ORF">GCM10023321_18870</name>
</gene>
<dbReference type="InterPro" id="IPR018060">
    <property type="entry name" value="HTH_AraC"/>
</dbReference>
<sequence>MDWVVRRPHPALRALVERYIGYRQHGVTLDVHRGLPSRNVTLIISLADPVRMLESPALGLDARRSQAFVGGLHTGPALIAQDFEQAGVHVEISPMGVQTLLGVSAPDLAGQILDVADLPRPGLAELPERLFEASGWARRFDLLDRALLTAATSSTTRRDPPDEVNWAWRRLVSTGGTVSIGSLAEDVGWSRRHFSQRFARELGLSPKQTARVVRFGRAAALVRTRPIGGLAEVAYRCGYFDQAHLTNEWRALAGCTPSVWIAEELPFLQDDPGLAEPS</sequence>
<name>A0ABP9PSQ6_9PSEU</name>
<evidence type="ECO:0000256" key="1">
    <source>
        <dbReference type="ARBA" id="ARBA00023015"/>
    </source>
</evidence>
<evidence type="ECO:0000313" key="5">
    <source>
        <dbReference type="EMBL" id="GAA5151578.1"/>
    </source>
</evidence>
<organism evidence="5 6">
    <name type="scientific">Pseudonocardia eucalypti</name>
    <dbReference type="NCBI Taxonomy" id="648755"/>
    <lineage>
        <taxon>Bacteria</taxon>
        <taxon>Bacillati</taxon>
        <taxon>Actinomycetota</taxon>
        <taxon>Actinomycetes</taxon>
        <taxon>Pseudonocardiales</taxon>
        <taxon>Pseudonocardiaceae</taxon>
        <taxon>Pseudonocardia</taxon>
    </lineage>
</organism>
<comment type="caution">
    <text evidence="5">The sequence shown here is derived from an EMBL/GenBank/DDBJ whole genome shotgun (WGS) entry which is preliminary data.</text>
</comment>
<proteinExistence type="predicted"/>
<dbReference type="Proteomes" id="UP001428817">
    <property type="component" value="Unassembled WGS sequence"/>
</dbReference>
<feature type="domain" description="HTH araC/xylS-type" evidence="4">
    <location>
        <begin position="161"/>
        <end position="263"/>
    </location>
</feature>
<evidence type="ECO:0000259" key="4">
    <source>
        <dbReference type="PROSITE" id="PS01124"/>
    </source>
</evidence>
<dbReference type="EMBL" id="BAABJP010000007">
    <property type="protein sequence ID" value="GAA5151578.1"/>
    <property type="molecule type" value="Genomic_DNA"/>
</dbReference>
<evidence type="ECO:0000256" key="3">
    <source>
        <dbReference type="ARBA" id="ARBA00023163"/>
    </source>
</evidence>
<keyword evidence="6" id="KW-1185">Reference proteome</keyword>
<protein>
    <submittedName>
        <fullName evidence="5">AraC family transcriptional regulator</fullName>
    </submittedName>
</protein>